<dbReference type="PROSITE" id="PS51318">
    <property type="entry name" value="TAT"/>
    <property type="match status" value="1"/>
</dbReference>
<accession>A0A0F5PW04</accession>
<dbReference type="OrthoDB" id="9803988at2"/>
<dbReference type="STRING" id="728005.SAMN04488059_1302"/>
<dbReference type="EMBL" id="LAPV01000128">
    <property type="protein sequence ID" value="KKC32785.1"/>
    <property type="molecule type" value="Genomic_DNA"/>
</dbReference>
<evidence type="ECO:0000313" key="1">
    <source>
        <dbReference type="EMBL" id="KKC32785.1"/>
    </source>
</evidence>
<dbReference type="AlphaFoldDB" id="A0A0F5PW04"/>
<dbReference type="InterPro" id="IPR006311">
    <property type="entry name" value="TAT_signal"/>
</dbReference>
<dbReference type="Proteomes" id="UP000182258">
    <property type="component" value="Unassembled WGS sequence"/>
</dbReference>
<dbReference type="Proteomes" id="UP000033519">
    <property type="component" value="Unassembled WGS sequence"/>
</dbReference>
<name>A0A0F5PW04_9HYPH</name>
<evidence type="ECO:0000313" key="4">
    <source>
        <dbReference type="Proteomes" id="UP000182258"/>
    </source>
</evidence>
<evidence type="ECO:0000313" key="3">
    <source>
        <dbReference type="Proteomes" id="UP000033519"/>
    </source>
</evidence>
<proteinExistence type="predicted"/>
<organism evidence="2 4">
    <name type="scientific">Devosia psychrophila</name>
    <dbReference type="NCBI Taxonomy" id="728005"/>
    <lineage>
        <taxon>Bacteria</taxon>
        <taxon>Pseudomonadati</taxon>
        <taxon>Pseudomonadota</taxon>
        <taxon>Alphaproteobacteria</taxon>
        <taxon>Hyphomicrobiales</taxon>
        <taxon>Devosiaceae</taxon>
        <taxon>Devosia</taxon>
    </lineage>
</organism>
<dbReference type="RefSeq" id="WP_046171285.1">
    <property type="nucleotide sequence ID" value="NZ_FOMB01000030.1"/>
</dbReference>
<dbReference type="SUPFAM" id="SSF53850">
    <property type="entry name" value="Periplasmic binding protein-like II"/>
    <property type="match status" value="1"/>
</dbReference>
<reference evidence="2 4" key="2">
    <citation type="submission" date="2016-10" db="EMBL/GenBank/DDBJ databases">
        <authorList>
            <person name="de Groot N.N."/>
        </authorList>
    </citation>
    <scope>NUCLEOTIDE SEQUENCE [LARGE SCALE GENOMIC DNA]</scope>
    <source>
        <strain evidence="2 4">CGMCC 1.10210</strain>
    </source>
</reference>
<dbReference type="Gene3D" id="3.40.190.10">
    <property type="entry name" value="Periplasmic binding protein-like II"/>
    <property type="match status" value="1"/>
</dbReference>
<sequence>MNTPVLETEDGPIAGMTRKEFLRGIAALGMGLPLSGLGLTGVFAREEVPQAGGVLAFNLTASPSNFDPMSNGSSTTLGIISPCYNSLVRFDSMDPNTVIGDLATSWELSEDGTTYTFSLPTNVLFHVISTASRPSSFPTRVQPGTICRTASSVSSCRYRARKPGNSPPAAM</sequence>
<dbReference type="PATRIC" id="fig|728005.3.peg.602"/>
<evidence type="ECO:0000313" key="2">
    <source>
        <dbReference type="EMBL" id="SFD22162.1"/>
    </source>
</evidence>
<protein>
    <submittedName>
        <fullName evidence="2">Extracellular solute-binding protein, family 5 Middle</fullName>
    </submittedName>
</protein>
<dbReference type="EMBL" id="FOMB01000030">
    <property type="protein sequence ID" value="SFD22162.1"/>
    <property type="molecule type" value="Genomic_DNA"/>
</dbReference>
<keyword evidence="3" id="KW-1185">Reference proteome</keyword>
<gene>
    <name evidence="2" type="ORF">SAMN04488059_1302</name>
    <name evidence="1" type="ORF">WH91_12220</name>
</gene>
<reference evidence="1 3" key="1">
    <citation type="submission" date="2015-03" db="EMBL/GenBank/DDBJ databases">
        <authorList>
            <person name="Lepp D."/>
            <person name="Hassan Y.I."/>
            <person name="Li X.-Z."/>
            <person name="Zhou T."/>
        </authorList>
    </citation>
    <scope>NUCLEOTIDE SEQUENCE [LARGE SCALE GENOMIC DNA]</scope>
    <source>
        <strain evidence="1 3">Cr7-05</strain>
    </source>
</reference>